<accession>A0A8H7DLF8</accession>
<evidence type="ECO:0008006" key="4">
    <source>
        <dbReference type="Google" id="ProtNLM"/>
    </source>
</evidence>
<evidence type="ECO:0000256" key="1">
    <source>
        <dbReference type="SAM" id="MobiDB-lite"/>
    </source>
</evidence>
<sequence length="567" mass="64667">MIKYSLPPSTPMDDHPDAEESVSASPTKVASYSGAFFTNSRNLVITGGTFTSHNSIFSPPSDFPRIPFGSIDLRNEIRLDVPAGVVSRNHEQGAVRRMYSARVECRNTPMTVALYQGDDAEEEWRRTVSRHSRFRHPNIIQLCATASSSGIHAAIYHDDLIPHEQFVDSFRHSAILQAYIYAYTIDWKHINIAGLNRVYSPSYPGYITGQLLLPPPDNIQKLRDPKQQSWVIASLTLRQWYSLCYECLAQSRYTDVSPQVEVTVGSIICWPLRCEFEDATEIAWAVPDPDRRLILTPWYHEQLEMFAENGPVRYDSGKIFGSTIRIWLTENPYATPWLSQANYIFTQLKIHSNYNDYVLIHSIEFSLSISIPKQNPPNGYLFLCSPTDFKIGPNSFRWPDFPAYWSLDPWGKEPLSVEEASTLGFPPIERITEVDGTFWDNAVYAGQRKFHEGKGFDPDSQEVALELGYPLYELSILALDVQEEDLALDAYKGRDDSSLRDDDVQDDPCEETHRAVDHPEQTQEIACCGEVIRRHWGFGELVECFKFTLIGVVVAMHLYEHARQSIF</sequence>
<evidence type="ECO:0000313" key="2">
    <source>
        <dbReference type="EMBL" id="KAF7378445.1"/>
    </source>
</evidence>
<evidence type="ECO:0000313" key="3">
    <source>
        <dbReference type="Proteomes" id="UP000623467"/>
    </source>
</evidence>
<organism evidence="2 3">
    <name type="scientific">Mycena sanguinolenta</name>
    <dbReference type="NCBI Taxonomy" id="230812"/>
    <lineage>
        <taxon>Eukaryota</taxon>
        <taxon>Fungi</taxon>
        <taxon>Dikarya</taxon>
        <taxon>Basidiomycota</taxon>
        <taxon>Agaricomycotina</taxon>
        <taxon>Agaricomycetes</taxon>
        <taxon>Agaricomycetidae</taxon>
        <taxon>Agaricales</taxon>
        <taxon>Marasmiineae</taxon>
        <taxon>Mycenaceae</taxon>
        <taxon>Mycena</taxon>
    </lineage>
</organism>
<keyword evidence="3" id="KW-1185">Reference proteome</keyword>
<feature type="region of interest" description="Disordered" evidence="1">
    <location>
        <begin position="495"/>
        <end position="517"/>
    </location>
</feature>
<feature type="region of interest" description="Disordered" evidence="1">
    <location>
        <begin position="1"/>
        <end position="25"/>
    </location>
</feature>
<name>A0A8H7DLF8_9AGAR</name>
<dbReference type="OrthoDB" id="3025108at2759"/>
<comment type="caution">
    <text evidence="2">The sequence shown here is derived from an EMBL/GenBank/DDBJ whole genome shotgun (WGS) entry which is preliminary data.</text>
</comment>
<reference evidence="2" key="1">
    <citation type="submission" date="2020-05" db="EMBL/GenBank/DDBJ databases">
        <title>Mycena genomes resolve the evolution of fungal bioluminescence.</title>
        <authorList>
            <person name="Tsai I.J."/>
        </authorList>
    </citation>
    <scope>NUCLEOTIDE SEQUENCE</scope>
    <source>
        <strain evidence="2">160909Yilan</strain>
    </source>
</reference>
<protein>
    <recommendedName>
        <fullName evidence="4">Protein kinase domain-containing protein</fullName>
    </recommendedName>
</protein>
<gene>
    <name evidence="2" type="ORF">MSAN_00271500</name>
</gene>
<dbReference type="Proteomes" id="UP000623467">
    <property type="component" value="Unassembled WGS sequence"/>
</dbReference>
<proteinExistence type="predicted"/>
<dbReference type="AlphaFoldDB" id="A0A8H7DLF8"/>
<dbReference type="EMBL" id="JACAZH010000001">
    <property type="protein sequence ID" value="KAF7378445.1"/>
    <property type="molecule type" value="Genomic_DNA"/>
</dbReference>